<keyword evidence="1" id="KW-0812">Transmembrane</keyword>
<comment type="caution">
    <text evidence="2">The sequence shown here is derived from an EMBL/GenBank/DDBJ whole genome shotgun (WGS) entry which is preliminary data.</text>
</comment>
<evidence type="ECO:0000313" key="2">
    <source>
        <dbReference type="EMBL" id="MBB6645447.1"/>
    </source>
</evidence>
<dbReference type="Proteomes" id="UP000546257">
    <property type="component" value="Unassembled WGS sequence"/>
</dbReference>
<dbReference type="AlphaFoldDB" id="A0A7J9SHJ9"/>
<evidence type="ECO:0000313" key="3">
    <source>
        <dbReference type="Proteomes" id="UP000546257"/>
    </source>
</evidence>
<sequence length="90" mass="9134">MKRQSGLGLSMLLVSLWMGRTALAESGVVSPAMGVAAVITASLGTGLVSGIYDPDAIADEELDPTARRLLVASLLVGGAAALVLFALTYT</sequence>
<dbReference type="RefSeq" id="WP_185191802.1">
    <property type="nucleotide sequence ID" value="NZ_JACKXD010000001.1"/>
</dbReference>
<protein>
    <submittedName>
        <fullName evidence="2">Uncharacterized protein</fullName>
    </submittedName>
</protein>
<keyword evidence="3" id="KW-1185">Reference proteome</keyword>
<keyword evidence="1" id="KW-0472">Membrane</keyword>
<gene>
    <name evidence="2" type="ORF">H5V44_03905</name>
</gene>
<feature type="transmembrane region" description="Helical" evidence="1">
    <location>
        <begin position="34"/>
        <end position="57"/>
    </location>
</feature>
<proteinExistence type="predicted"/>
<evidence type="ECO:0000256" key="1">
    <source>
        <dbReference type="SAM" id="Phobius"/>
    </source>
</evidence>
<accession>A0A7J9SHJ9</accession>
<dbReference type="EMBL" id="JACKXD010000001">
    <property type="protein sequence ID" value="MBB6645447.1"/>
    <property type="molecule type" value="Genomic_DNA"/>
</dbReference>
<reference evidence="2 3" key="1">
    <citation type="submission" date="2020-08" db="EMBL/GenBank/DDBJ databases">
        <authorList>
            <person name="Seo M.-J."/>
        </authorList>
    </citation>
    <scope>NUCLEOTIDE SEQUENCE [LARGE SCALE GENOMIC DNA]</scope>
    <source>
        <strain evidence="2 3">MBLA0160</strain>
    </source>
</reference>
<organism evidence="2 3">
    <name type="scientific">Halobellus ruber</name>
    <dbReference type="NCBI Taxonomy" id="2761102"/>
    <lineage>
        <taxon>Archaea</taxon>
        <taxon>Methanobacteriati</taxon>
        <taxon>Methanobacteriota</taxon>
        <taxon>Stenosarchaea group</taxon>
        <taxon>Halobacteria</taxon>
        <taxon>Halobacteriales</taxon>
        <taxon>Haloferacaceae</taxon>
        <taxon>Halobellus</taxon>
    </lineage>
</organism>
<keyword evidence="1" id="KW-1133">Transmembrane helix</keyword>
<name>A0A7J9SHJ9_9EURY</name>
<feature type="transmembrane region" description="Helical" evidence="1">
    <location>
        <begin position="69"/>
        <end position="89"/>
    </location>
</feature>